<dbReference type="Pfam" id="PF01244">
    <property type="entry name" value="Peptidase_M19"/>
    <property type="match status" value="1"/>
</dbReference>
<dbReference type="Gene3D" id="3.20.20.140">
    <property type="entry name" value="Metal-dependent hydrolases"/>
    <property type="match status" value="1"/>
</dbReference>
<evidence type="ECO:0000313" key="1">
    <source>
        <dbReference type="EMBL" id="HGM58949.1"/>
    </source>
</evidence>
<dbReference type="PANTHER" id="PTHR10443:SF12">
    <property type="entry name" value="DIPEPTIDASE"/>
    <property type="match status" value="1"/>
</dbReference>
<dbReference type="EMBL" id="DTBJ01000040">
    <property type="protein sequence ID" value="HGM58949.1"/>
    <property type="molecule type" value="Genomic_DNA"/>
</dbReference>
<dbReference type="AlphaFoldDB" id="A0A7C4HBY5"/>
<organism evidence="1">
    <name type="scientific">Staphylothermus marinus</name>
    <dbReference type="NCBI Taxonomy" id="2280"/>
    <lineage>
        <taxon>Archaea</taxon>
        <taxon>Thermoproteota</taxon>
        <taxon>Thermoprotei</taxon>
        <taxon>Desulfurococcales</taxon>
        <taxon>Desulfurococcaceae</taxon>
        <taxon>Staphylothermus</taxon>
    </lineage>
</organism>
<reference evidence="1" key="1">
    <citation type="journal article" date="2020" name="mSystems">
        <title>Genome- and Community-Level Interaction Insights into Carbon Utilization and Element Cycling Functions of Hydrothermarchaeota in Hydrothermal Sediment.</title>
        <authorList>
            <person name="Zhou Z."/>
            <person name="Liu Y."/>
            <person name="Xu W."/>
            <person name="Pan J."/>
            <person name="Luo Z.H."/>
            <person name="Li M."/>
        </authorList>
    </citation>
    <scope>NUCLEOTIDE SEQUENCE [LARGE SCALE GENOMIC DNA]</scope>
    <source>
        <strain evidence="1">SpSt-642</strain>
    </source>
</reference>
<dbReference type="PANTHER" id="PTHR10443">
    <property type="entry name" value="MICROSOMAL DIPEPTIDASE"/>
    <property type="match status" value="1"/>
</dbReference>
<protein>
    <submittedName>
        <fullName evidence="1">Peptidase</fullName>
    </submittedName>
</protein>
<dbReference type="InterPro" id="IPR032466">
    <property type="entry name" value="Metal_Hydrolase"/>
</dbReference>
<gene>
    <name evidence="1" type="ORF">ENU14_05140</name>
</gene>
<sequence length="327" mass="37434">MGDVLKIFDLHQDLSTYILSEIKQIDLDKDLERHCDIPKYRKAGVKALVGAVFPARILVGKDLSKYYSFKNSFEESFNHILTYYKIIRKHRGVFKLILSKRDLNRVFMDKIRIIGIILGLEGCYSIREIDDLDIYYNLGVRLIGLTWNYDNQYASGCMSKRDYGLTDLGFQLLDKAFELGLVVDLAHASYKTMIDVLTTFNKPVTVSHTGLKKFKDSPRNISDEIIDLVKRNNGVVGVFFVSNYIAGENTTVDHVVEQIMYIVDNFGVDVVALGSDYFGTDKLPRGLENIGLINNLVNRLIERGLDKESVEKIMYRNALRVFNENMK</sequence>
<dbReference type="SUPFAM" id="SSF51556">
    <property type="entry name" value="Metallo-dependent hydrolases"/>
    <property type="match status" value="1"/>
</dbReference>
<dbReference type="InterPro" id="IPR008257">
    <property type="entry name" value="Pept_M19"/>
</dbReference>
<dbReference type="CDD" id="cd01301">
    <property type="entry name" value="rDP_like"/>
    <property type="match status" value="1"/>
</dbReference>
<dbReference type="GO" id="GO:0070573">
    <property type="term" value="F:metallodipeptidase activity"/>
    <property type="evidence" value="ECO:0007669"/>
    <property type="project" value="InterPro"/>
</dbReference>
<name>A0A7C4HBY5_STAMA</name>
<comment type="caution">
    <text evidence="1">The sequence shown here is derived from an EMBL/GenBank/DDBJ whole genome shotgun (WGS) entry which is preliminary data.</text>
</comment>
<proteinExistence type="predicted"/>
<dbReference type="GO" id="GO:0006508">
    <property type="term" value="P:proteolysis"/>
    <property type="evidence" value="ECO:0007669"/>
    <property type="project" value="InterPro"/>
</dbReference>
<accession>A0A7C4HBY5</accession>
<dbReference type="PROSITE" id="PS51365">
    <property type="entry name" value="RENAL_DIPEPTIDASE_2"/>
    <property type="match status" value="1"/>
</dbReference>